<gene>
    <name evidence="2" type="ORF">PG993_008490</name>
</gene>
<proteinExistence type="predicted"/>
<feature type="region of interest" description="Disordered" evidence="1">
    <location>
        <begin position="1"/>
        <end position="30"/>
    </location>
</feature>
<sequence length="207" mass="23244">MSSLPVKQEPAVTQEPRSMIKSEDDGQEHRSWNTIAEFKGNQSTGEADDTIIKTEEQGNQGRNPSQSVVERAGFDWENSIQAIKSQARSHGIMELPTDEIGRVMMDGTLIGIHHVFFSRDEDCLVFNREKDFFVCDGVEVLARISNPQMKKVIFKIALHHVARLLNCAHPHDLILDINAPSLEYTMTYIGGGGWALRCFPTFDQLGD</sequence>
<evidence type="ECO:0000256" key="1">
    <source>
        <dbReference type="SAM" id="MobiDB-lite"/>
    </source>
</evidence>
<reference evidence="2 3" key="1">
    <citation type="submission" date="2023-01" db="EMBL/GenBank/DDBJ databases">
        <title>Analysis of 21 Apiospora genomes using comparative genomics revels a genus with tremendous synthesis potential of carbohydrate active enzymes and secondary metabolites.</title>
        <authorList>
            <person name="Sorensen T."/>
        </authorList>
    </citation>
    <scope>NUCLEOTIDE SEQUENCE [LARGE SCALE GENOMIC DNA]</scope>
    <source>
        <strain evidence="2 3">CBS 33761</strain>
    </source>
</reference>
<comment type="caution">
    <text evidence="2">The sequence shown here is derived from an EMBL/GenBank/DDBJ whole genome shotgun (WGS) entry which is preliminary data.</text>
</comment>
<evidence type="ECO:0000313" key="3">
    <source>
        <dbReference type="Proteomes" id="UP001444661"/>
    </source>
</evidence>
<evidence type="ECO:0000313" key="2">
    <source>
        <dbReference type="EMBL" id="KAK8040079.1"/>
    </source>
</evidence>
<organism evidence="2 3">
    <name type="scientific">Apiospora rasikravindrae</name>
    <dbReference type="NCBI Taxonomy" id="990691"/>
    <lineage>
        <taxon>Eukaryota</taxon>
        <taxon>Fungi</taxon>
        <taxon>Dikarya</taxon>
        <taxon>Ascomycota</taxon>
        <taxon>Pezizomycotina</taxon>
        <taxon>Sordariomycetes</taxon>
        <taxon>Xylariomycetidae</taxon>
        <taxon>Amphisphaeriales</taxon>
        <taxon>Apiosporaceae</taxon>
        <taxon>Apiospora</taxon>
    </lineage>
</organism>
<accession>A0ABR1T0I5</accession>
<dbReference type="Proteomes" id="UP001444661">
    <property type="component" value="Unassembled WGS sequence"/>
</dbReference>
<feature type="compositionally biased region" description="Basic and acidic residues" evidence="1">
    <location>
        <begin position="18"/>
        <end position="30"/>
    </location>
</feature>
<dbReference type="EMBL" id="JAQQWK010000006">
    <property type="protein sequence ID" value="KAK8040079.1"/>
    <property type="molecule type" value="Genomic_DNA"/>
</dbReference>
<protein>
    <submittedName>
        <fullName evidence="2">Uncharacterized protein</fullName>
    </submittedName>
</protein>
<keyword evidence="3" id="KW-1185">Reference proteome</keyword>
<name>A0ABR1T0I5_9PEZI</name>